<sequence length="55" mass="6296">MRDDGIFNDEIECLHDEGRRCFVGRSPIIFALINLSVRDRLNQQAGPGFCNRSDK</sequence>
<reference evidence="1" key="1">
    <citation type="submission" date="2021-08" db="EMBL/GenBank/DDBJ databases">
        <title>Sphingopyxis panaciterrulae sp. nov., isolated from the surface water of the Yellow Sea.</title>
        <authorList>
            <person name="Gao Z."/>
            <person name="Zhang D."/>
            <person name="Zhang A."/>
        </authorList>
    </citation>
    <scope>NUCLEOTIDE SEQUENCE</scope>
    <source>
        <strain evidence="1">XHP0097</strain>
    </source>
</reference>
<keyword evidence="2" id="KW-1185">Reference proteome</keyword>
<comment type="caution">
    <text evidence="1">The sequence shown here is derived from an EMBL/GenBank/DDBJ whole genome shotgun (WGS) entry which is preliminary data.</text>
</comment>
<dbReference type="Proteomes" id="UP001166571">
    <property type="component" value="Unassembled WGS sequence"/>
</dbReference>
<dbReference type="RefSeq" id="WP_222135949.1">
    <property type="nucleotide sequence ID" value="NZ_JAILXK010000001.1"/>
</dbReference>
<gene>
    <name evidence="1" type="ORF">K5P26_05035</name>
</gene>
<evidence type="ECO:0000313" key="1">
    <source>
        <dbReference type="EMBL" id="MBY4636503.1"/>
    </source>
</evidence>
<evidence type="ECO:0000313" key="2">
    <source>
        <dbReference type="Proteomes" id="UP001166571"/>
    </source>
</evidence>
<accession>A0ABS7MBW0</accession>
<name>A0ABS7MBW0_9SPHN</name>
<organism evidence="1 2">
    <name type="scientific">Sphingopyxis jiangsuensis</name>
    <dbReference type="NCBI Taxonomy" id="2871171"/>
    <lineage>
        <taxon>Bacteria</taxon>
        <taxon>Pseudomonadati</taxon>
        <taxon>Pseudomonadota</taxon>
        <taxon>Alphaproteobacteria</taxon>
        <taxon>Sphingomonadales</taxon>
        <taxon>Sphingomonadaceae</taxon>
        <taxon>Sphingopyxis</taxon>
    </lineage>
</organism>
<dbReference type="EMBL" id="JAILXK010000001">
    <property type="protein sequence ID" value="MBY4636503.1"/>
    <property type="molecule type" value="Genomic_DNA"/>
</dbReference>
<protein>
    <submittedName>
        <fullName evidence="1">Uncharacterized protein</fullName>
    </submittedName>
</protein>
<proteinExistence type="predicted"/>